<evidence type="ECO:0000256" key="4">
    <source>
        <dbReference type="ARBA" id="ARBA00022842"/>
    </source>
</evidence>
<dbReference type="InterPro" id="IPR015797">
    <property type="entry name" value="NUDIX_hydrolase-like_dom_sf"/>
</dbReference>
<dbReference type="PROSITE" id="PS51462">
    <property type="entry name" value="NUDIX"/>
    <property type="match status" value="1"/>
</dbReference>
<reference evidence="7 8" key="1">
    <citation type="submission" date="2020-05" db="EMBL/GenBank/DDBJ databases">
        <authorList>
            <person name="Mo P."/>
        </authorList>
    </citation>
    <scope>NUCLEOTIDE SEQUENCE [LARGE SCALE GENOMIC DNA]</scope>
    <source>
        <strain evidence="7 8">Gen01</strain>
    </source>
</reference>
<accession>A0A6M6JEW9</accession>
<dbReference type="InterPro" id="IPR020084">
    <property type="entry name" value="NUDIX_hydrolase_CS"/>
</dbReference>
<dbReference type="AlphaFoldDB" id="A0A6M6JEW9"/>
<dbReference type="EMBL" id="CP053564">
    <property type="protein sequence ID" value="QJY46136.1"/>
    <property type="molecule type" value="Genomic_DNA"/>
</dbReference>
<keyword evidence="4" id="KW-0460">Magnesium</keyword>
<evidence type="ECO:0000259" key="6">
    <source>
        <dbReference type="PROSITE" id="PS51462"/>
    </source>
</evidence>
<feature type="domain" description="Nudix hydrolase" evidence="6">
    <location>
        <begin position="11"/>
        <end position="139"/>
    </location>
</feature>
<dbReference type="GO" id="GO:0016787">
    <property type="term" value="F:hydrolase activity"/>
    <property type="evidence" value="ECO:0007669"/>
    <property type="project" value="UniProtKB-KW"/>
</dbReference>
<dbReference type="PANTHER" id="PTHR43046:SF12">
    <property type="entry name" value="GDP-MANNOSE MANNOSYL HYDROLASE"/>
    <property type="match status" value="1"/>
</dbReference>
<keyword evidence="3 5" id="KW-0378">Hydrolase</keyword>
<evidence type="ECO:0000256" key="3">
    <source>
        <dbReference type="ARBA" id="ARBA00022801"/>
    </source>
</evidence>
<gene>
    <name evidence="7" type="ORF">HOP40_10240</name>
</gene>
<comment type="cofactor">
    <cofactor evidence="1">
        <name>Mg(2+)</name>
        <dbReference type="ChEBI" id="CHEBI:18420"/>
    </cofactor>
</comment>
<dbReference type="PANTHER" id="PTHR43046">
    <property type="entry name" value="GDP-MANNOSE MANNOSYL HYDROLASE"/>
    <property type="match status" value="1"/>
</dbReference>
<dbReference type="PRINTS" id="PR00502">
    <property type="entry name" value="NUDIXFAMILY"/>
</dbReference>
<keyword evidence="8" id="KW-1185">Reference proteome</keyword>
<evidence type="ECO:0000313" key="8">
    <source>
        <dbReference type="Proteomes" id="UP000505377"/>
    </source>
</evidence>
<organism evidence="7 8">
    <name type="scientific">Pseudonocardia broussonetiae</name>
    <dbReference type="NCBI Taxonomy" id="2736640"/>
    <lineage>
        <taxon>Bacteria</taxon>
        <taxon>Bacillati</taxon>
        <taxon>Actinomycetota</taxon>
        <taxon>Actinomycetes</taxon>
        <taxon>Pseudonocardiales</taxon>
        <taxon>Pseudonocardiaceae</taxon>
        <taxon>Pseudonocardia</taxon>
    </lineage>
</organism>
<dbReference type="Gene3D" id="3.90.79.10">
    <property type="entry name" value="Nucleoside Triphosphate Pyrophosphohydrolase"/>
    <property type="match status" value="1"/>
</dbReference>
<dbReference type="InterPro" id="IPR000086">
    <property type="entry name" value="NUDIX_hydrolase_dom"/>
</dbReference>
<dbReference type="CDD" id="cd18876">
    <property type="entry name" value="NUDIX_Hydrolase"/>
    <property type="match status" value="1"/>
</dbReference>
<proteinExistence type="inferred from homology"/>
<evidence type="ECO:0000256" key="5">
    <source>
        <dbReference type="RuleBase" id="RU003476"/>
    </source>
</evidence>
<dbReference type="InterPro" id="IPR020476">
    <property type="entry name" value="Nudix_hydrolase"/>
</dbReference>
<protein>
    <submittedName>
        <fullName evidence="7">NUDIX hydrolase</fullName>
    </submittedName>
</protein>
<evidence type="ECO:0000313" key="7">
    <source>
        <dbReference type="EMBL" id="QJY46136.1"/>
    </source>
</evidence>
<dbReference type="Proteomes" id="UP000505377">
    <property type="component" value="Chromosome"/>
</dbReference>
<dbReference type="SUPFAM" id="SSF55811">
    <property type="entry name" value="Nudix"/>
    <property type="match status" value="1"/>
</dbReference>
<dbReference type="KEGG" id="pbro:HOP40_10240"/>
<comment type="similarity">
    <text evidence="2 5">Belongs to the Nudix hydrolase family.</text>
</comment>
<sequence>MDRMDRVDTIARPAAAAGALFVDEEGRVLIVEPTYKRHWEIPGGEVEKGESPSEACARELKEELGLDLPVGRLLVVDWAPLVREERVRFVFDGGVLTDEQLDAVELAPDELASWAFLPCEELFVMMEPRLVRRVTAAVDARAAGVTRYLEDGRVV</sequence>
<dbReference type="PROSITE" id="PS00893">
    <property type="entry name" value="NUDIX_BOX"/>
    <property type="match status" value="1"/>
</dbReference>
<dbReference type="Pfam" id="PF00293">
    <property type="entry name" value="NUDIX"/>
    <property type="match status" value="1"/>
</dbReference>
<evidence type="ECO:0000256" key="1">
    <source>
        <dbReference type="ARBA" id="ARBA00001946"/>
    </source>
</evidence>
<evidence type="ECO:0000256" key="2">
    <source>
        <dbReference type="ARBA" id="ARBA00005582"/>
    </source>
</evidence>
<name>A0A6M6JEW9_9PSEU</name>